<feature type="domain" description="ABC3 transporter permease C-terminal" evidence="8">
    <location>
        <begin position="649"/>
        <end position="756"/>
    </location>
</feature>
<evidence type="ECO:0000313" key="9">
    <source>
        <dbReference type="EMBL" id="GAA2014764.1"/>
    </source>
</evidence>
<evidence type="ECO:0000256" key="5">
    <source>
        <dbReference type="ARBA" id="ARBA00023136"/>
    </source>
</evidence>
<feature type="transmembrane region" description="Helical" evidence="7">
    <location>
        <begin position="878"/>
        <end position="905"/>
    </location>
</feature>
<comment type="similarity">
    <text evidence="6">Belongs to the ABC-4 integral membrane protein family.</text>
</comment>
<comment type="caution">
    <text evidence="9">The sequence shown here is derived from an EMBL/GenBank/DDBJ whole genome shotgun (WGS) entry which is preliminary data.</text>
</comment>
<reference evidence="10" key="1">
    <citation type="journal article" date="2019" name="Int. J. Syst. Evol. Microbiol.">
        <title>The Global Catalogue of Microorganisms (GCM) 10K type strain sequencing project: providing services to taxonomists for standard genome sequencing and annotation.</title>
        <authorList>
            <consortium name="The Broad Institute Genomics Platform"/>
            <consortium name="The Broad Institute Genome Sequencing Center for Infectious Disease"/>
            <person name="Wu L."/>
            <person name="Ma J."/>
        </authorList>
    </citation>
    <scope>NUCLEOTIDE SEQUENCE [LARGE SCALE GENOMIC DNA]</scope>
    <source>
        <strain evidence="10">JCM 16014</strain>
    </source>
</reference>
<keyword evidence="10" id="KW-1185">Reference proteome</keyword>
<dbReference type="PANTHER" id="PTHR30572:SF4">
    <property type="entry name" value="ABC TRANSPORTER PERMEASE YTRF"/>
    <property type="match status" value="1"/>
</dbReference>
<evidence type="ECO:0000313" key="10">
    <source>
        <dbReference type="Proteomes" id="UP001500751"/>
    </source>
</evidence>
<protein>
    <recommendedName>
        <fullName evidence="8">ABC3 transporter permease C-terminal domain-containing protein</fullName>
    </recommendedName>
</protein>
<feature type="transmembrane region" description="Helical" evidence="7">
    <location>
        <begin position="726"/>
        <end position="746"/>
    </location>
</feature>
<dbReference type="EMBL" id="BAAAQN010000003">
    <property type="protein sequence ID" value="GAA2014764.1"/>
    <property type="molecule type" value="Genomic_DNA"/>
</dbReference>
<dbReference type="InterPro" id="IPR003838">
    <property type="entry name" value="ABC3_permease_C"/>
</dbReference>
<evidence type="ECO:0000256" key="6">
    <source>
        <dbReference type="ARBA" id="ARBA00038076"/>
    </source>
</evidence>
<comment type="subcellular location">
    <subcellularLocation>
        <location evidence="1">Cell membrane</location>
        <topology evidence="1">Multi-pass membrane protein</topology>
    </subcellularLocation>
</comment>
<evidence type="ECO:0000256" key="1">
    <source>
        <dbReference type="ARBA" id="ARBA00004651"/>
    </source>
</evidence>
<sequence>MIRMVLAQLRFRPGRAVALVGALVVAVTSFSVLTATASTQRLAVAGTVNRNARGAYDVLVRPAGSTSATEAGDGLVSSTASTGLSGGITEDQWRRILAIPGVDVAAPVAVVGYTLQTVRLPVDLSSALDPAARSQVLRVRTTQVSERGLTRVPTLNPYQNSDYYAYITGNPLHTLTNPQGSYSNQTPLEIGPNGAARPVCVLANPGISSATNSSQAPDVALTCGSTNADDDWNASGSTDAPAAGTTVVVSFPSLIEAVDPVQEAKLAGLDGAVGKGSYFTPDQGPVERSGTQGQLFGTTGLLAGNPVSATEIPMLIASGTAVDEQLELAVSRLPADAAAQVAGGATNLALAKTLPSMPETPVTTFSVDAQQAYRKLVDVLEHPAGPYDAGLTEYLTAHPLALTPTADGLAPSVLTPGSNKLLPTTDLSYQVGTGDLSRSGDLVEPALRGLEQHTAKRDLQNRGSVAPQIQIVGEFDPAKLRANQAGLGAVPMETYFPAQATGADALSKTALDGRTLLPNGNIRGLLSVPPTMITTLSALAVLDDPTRFENAKPELGVDRAAPISAVRVRLSGALGVDPLSRERVRLVAQEIKTRTGLDVDITVGSSPAPVTVLDPAGAHGRPALRLAELWSRKGVAAVIVAAIDRKSLILFVLVLCVCALFTAGATGAAVRSRRPELGVLACLGWPARRLFALLLGEVAAEGLVAGLAGAALAIPAGSVAGVHVSVLRAVTAVPAAVMLALAAASWPAFRAARADPGAAVAVAVSGPRRAVRLAGITRLALANLRRTPGRTVLGASALALGVGALVALAGIATAFSGTVTGTLMGDAVSVQVRGTDVAAAVIALLLGMVTVADVVYLNIRERSGELALLRAVGWRDRALNRLVLTEAAVMAAVGAGGGAGAAVLAEAAFAGRFTPGLIVTGAVTAVGAVVFAVAAAAVPTVAIHRAPAAPLLAEG</sequence>
<dbReference type="Proteomes" id="UP001500751">
    <property type="component" value="Unassembled WGS sequence"/>
</dbReference>
<gene>
    <name evidence="9" type="ORF">GCM10009839_07300</name>
</gene>
<accession>A0ABP5F5N7</accession>
<evidence type="ECO:0000256" key="4">
    <source>
        <dbReference type="ARBA" id="ARBA00022989"/>
    </source>
</evidence>
<feature type="transmembrane region" description="Helical" evidence="7">
    <location>
        <begin position="648"/>
        <end position="670"/>
    </location>
</feature>
<dbReference type="Pfam" id="PF02687">
    <property type="entry name" value="FtsX"/>
    <property type="match status" value="2"/>
</dbReference>
<feature type="transmembrane region" description="Helical" evidence="7">
    <location>
        <begin position="690"/>
        <end position="714"/>
    </location>
</feature>
<evidence type="ECO:0000259" key="8">
    <source>
        <dbReference type="Pfam" id="PF02687"/>
    </source>
</evidence>
<dbReference type="RefSeq" id="WP_344664030.1">
    <property type="nucleotide sequence ID" value="NZ_BAAAQN010000003.1"/>
</dbReference>
<dbReference type="PANTHER" id="PTHR30572">
    <property type="entry name" value="MEMBRANE COMPONENT OF TRANSPORTER-RELATED"/>
    <property type="match status" value="1"/>
</dbReference>
<evidence type="ECO:0000256" key="3">
    <source>
        <dbReference type="ARBA" id="ARBA00022692"/>
    </source>
</evidence>
<dbReference type="InterPro" id="IPR050250">
    <property type="entry name" value="Macrolide_Exporter_MacB"/>
</dbReference>
<evidence type="ECO:0000256" key="7">
    <source>
        <dbReference type="SAM" id="Phobius"/>
    </source>
</evidence>
<proteinExistence type="inferred from homology"/>
<evidence type="ECO:0000256" key="2">
    <source>
        <dbReference type="ARBA" id="ARBA00022475"/>
    </source>
</evidence>
<feature type="domain" description="ABC3 transporter permease C-terminal" evidence="8">
    <location>
        <begin position="838"/>
        <end position="937"/>
    </location>
</feature>
<name>A0ABP5F5N7_9ACTN</name>
<feature type="transmembrane region" description="Helical" evidence="7">
    <location>
        <begin position="917"/>
        <end position="938"/>
    </location>
</feature>
<feature type="transmembrane region" description="Helical" evidence="7">
    <location>
        <begin position="837"/>
        <end position="857"/>
    </location>
</feature>
<feature type="transmembrane region" description="Helical" evidence="7">
    <location>
        <begin position="792"/>
        <end position="817"/>
    </location>
</feature>
<keyword evidence="2" id="KW-1003">Cell membrane</keyword>
<keyword evidence="4 7" id="KW-1133">Transmembrane helix</keyword>
<organism evidence="9 10">
    <name type="scientific">Catenulispora yoronensis</name>
    <dbReference type="NCBI Taxonomy" id="450799"/>
    <lineage>
        <taxon>Bacteria</taxon>
        <taxon>Bacillati</taxon>
        <taxon>Actinomycetota</taxon>
        <taxon>Actinomycetes</taxon>
        <taxon>Catenulisporales</taxon>
        <taxon>Catenulisporaceae</taxon>
        <taxon>Catenulispora</taxon>
    </lineage>
</organism>
<keyword evidence="5 7" id="KW-0472">Membrane</keyword>
<keyword evidence="3 7" id="KW-0812">Transmembrane</keyword>